<protein>
    <submittedName>
        <fullName evidence="2">Uncharacterized protein</fullName>
    </submittedName>
</protein>
<evidence type="ECO:0000313" key="3">
    <source>
        <dbReference type="Proteomes" id="UP000238326"/>
    </source>
</evidence>
<dbReference type="OrthoDB" id="8689649at2"/>
<comment type="caution">
    <text evidence="2">The sequence shown here is derived from an EMBL/GenBank/DDBJ whole genome shotgun (WGS) entry which is preliminary data.</text>
</comment>
<evidence type="ECO:0000313" key="2">
    <source>
        <dbReference type="EMBL" id="PRD69293.1"/>
    </source>
</evidence>
<keyword evidence="3" id="KW-1185">Reference proteome</keyword>
<sequence>MTTTLEKTFSVGKFLVSPFTHSTESGDYAASLSIRSGRGSGTLDRVFRFVPRFSCRDEALQYALNQCPGLLPAQLAA</sequence>
<organism evidence="2 3">
    <name type="scientific">Malikia spinosa</name>
    <dbReference type="NCBI Taxonomy" id="86180"/>
    <lineage>
        <taxon>Bacteria</taxon>
        <taxon>Pseudomonadati</taxon>
        <taxon>Pseudomonadota</taxon>
        <taxon>Betaproteobacteria</taxon>
        <taxon>Burkholderiales</taxon>
        <taxon>Comamonadaceae</taxon>
        <taxon>Malikia</taxon>
    </lineage>
</organism>
<accession>A0A2S9KFS0</accession>
<proteinExistence type="predicted"/>
<dbReference type="RefSeq" id="WP_105729125.1">
    <property type="nucleotide sequence ID" value="NZ_CAXYWD010000020.1"/>
</dbReference>
<evidence type="ECO:0000313" key="4">
    <source>
        <dbReference type="Proteomes" id="UP000481947"/>
    </source>
</evidence>
<dbReference type="EMBL" id="PVLR01000016">
    <property type="protein sequence ID" value="PRD69293.1"/>
    <property type="molecule type" value="Genomic_DNA"/>
</dbReference>
<evidence type="ECO:0000313" key="1">
    <source>
        <dbReference type="EMBL" id="MYZ54169.1"/>
    </source>
</evidence>
<gene>
    <name evidence="2" type="ORF">C6P61_06530</name>
    <name evidence="1" type="ORF">F5985_19125</name>
</gene>
<reference evidence="2 3" key="1">
    <citation type="submission" date="2018-03" db="EMBL/GenBank/DDBJ databases">
        <title>Comparative genomics illustrates the genes involved in a hyperalkaliphilic mechanisms of Serpentinomonas isolated from highly-alkaline calcium-rich serpentinized springs.</title>
        <authorList>
            <person name="Suzuki S."/>
            <person name="Ishii S."/>
            <person name="Walworth N."/>
            <person name="Bird L."/>
            <person name="Kuenen J.G."/>
            <person name="Nealson K.H."/>
        </authorList>
    </citation>
    <scope>NUCLEOTIDE SEQUENCE [LARGE SCALE GENOMIC DNA]</scope>
    <source>
        <strain evidence="2 3">83</strain>
    </source>
</reference>
<dbReference type="Proteomes" id="UP000238326">
    <property type="component" value="Unassembled WGS sequence"/>
</dbReference>
<dbReference type="AlphaFoldDB" id="A0A2S9KFS0"/>
<dbReference type="EMBL" id="VYSB01000061">
    <property type="protein sequence ID" value="MYZ54169.1"/>
    <property type="molecule type" value="Genomic_DNA"/>
</dbReference>
<dbReference type="Proteomes" id="UP000481947">
    <property type="component" value="Unassembled WGS sequence"/>
</dbReference>
<name>A0A2S9KFS0_9BURK</name>
<reference evidence="1 4" key="2">
    <citation type="submission" date="2019-09" db="EMBL/GenBank/DDBJ databases">
        <title>Identification of Malikia spinosa a prominent benzene-, toluene-, and ethylbenzene-degrading bacterium: enrichment, isolation and whole genome sequencing.</title>
        <authorList>
            <person name="Tancsics A."/>
            <person name="Revesz F."/>
            <person name="Kriszt B."/>
        </authorList>
    </citation>
    <scope>NUCLEOTIDE SEQUENCE [LARGE SCALE GENOMIC DNA]</scope>
    <source>
        <strain evidence="1 4">AB6</strain>
    </source>
</reference>